<organism evidence="1 2">
    <name type="scientific">Candidatus Chisholmbacteria bacterium RIFCSPHIGHO2_01_FULL_52_32</name>
    <dbReference type="NCBI Taxonomy" id="1797591"/>
    <lineage>
        <taxon>Bacteria</taxon>
        <taxon>Candidatus Chisholmiibacteriota</taxon>
    </lineage>
</organism>
<dbReference type="EMBL" id="MHCJ01000007">
    <property type="protein sequence ID" value="OGY17685.1"/>
    <property type="molecule type" value="Genomic_DNA"/>
</dbReference>
<reference evidence="1 2" key="1">
    <citation type="journal article" date="2016" name="Nat. Commun.">
        <title>Thousands of microbial genomes shed light on interconnected biogeochemical processes in an aquifer system.</title>
        <authorList>
            <person name="Anantharaman K."/>
            <person name="Brown C.T."/>
            <person name="Hug L.A."/>
            <person name="Sharon I."/>
            <person name="Castelle C.J."/>
            <person name="Probst A.J."/>
            <person name="Thomas B.C."/>
            <person name="Singh A."/>
            <person name="Wilkins M.J."/>
            <person name="Karaoz U."/>
            <person name="Brodie E.L."/>
            <person name="Williams K.H."/>
            <person name="Hubbard S.S."/>
            <person name="Banfield J.F."/>
        </authorList>
    </citation>
    <scope>NUCLEOTIDE SEQUENCE [LARGE SCALE GENOMIC DNA]</scope>
</reference>
<dbReference type="PANTHER" id="PTHR43861">
    <property type="entry name" value="TRANS-ACONITATE 2-METHYLTRANSFERASE-RELATED"/>
    <property type="match status" value="1"/>
</dbReference>
<dbReference type="PANTHER" id="PTHR43861:SF6">
    <property type="entry name" value="METHYLTRANSFERASE TYPE 11"/>
    <property type="match status" value="1"/>
</dbReference>
<protein>
    <recommendedName>
        <fullName evidence="3">Class I SAM-dependent methyltransferase</fullName>
    </recommendedName>
</protein>
<dbReference type="Proteomes" id="UP000179233">
    <property type="component" value="Unassembled WGS sequence"/>
</dbReference>
<proteinExistence type="predicted"/>
<evidence type="ECO:0008006" key="3">
    <source>
        <dbReference type="Google" id="ProtNLM"/>
    </source>
</evidence>
<dbReference type="Pfam" id="PF13489">
    <property type="entry name" value="Methyltransf_23"/>
    <property type="match status" value="1"/>
</dbReference>
<dbReference type="Gene3D" id="3.40.50.150">
    <property type="entry name" value="Vaccinia Virus protein VP39"/>
    <property type="match status" value="1"/>
</dbReference>
<evidence type="ECO:0000313" key="1">
    <source>
        <dbReference type="EMBL" id="OGY17685.1"/>
    </source>
</evidence>
<dbReference type="SUPFAM" id="SSF53335">
    <property type="entry name" value="S-adenosyl-L-methionine-dependent methyltransferases"/>
    <property type="match status" value="1"/>
</dbReference>
<dbReference type="AlphaFoldDB" id="A0A1G1VQL0"/>
<evidence type="ECO:0000313" key="2">
    <source>
        <dbReference type="Proteomes" id="UP000179233"/>
    </source>
</evidence>
<accession>A0A1G1VQL0</accession>
<name>A0A1G1VQL0_9BACT</name>
<dbReference type="CDD" id="cd02440">
    <property type="entry name" value="AdoMet_MTases"/>
    <property type="match status" value="1"/>
</dbReference>
<gene>
    <name evidence="1" type="ORF">A2786_05765</name>
</gene>
<comment type="caution">
    <text evidence="1">The sequence shown here is derived from an EMBL/GenBank/DDBJ whole genome shotgun (WGS) entry which is preliminary data.</text>
</comment>
<dbReference type="InterPro" id="IPR029063">
    <property type="entry name" value="SAM-dependent_MTases_sf"/>
</dbReference>
<sequence length="300" mass="35295">MIRDDFCTACGAQSWRPLFEVDHFPIEKCRVCGLGRTKVDRRFPSFIEQKFYGDHYRKFYLDSRTKFLLMARYRRIIRQDWPYFSSVRNILDLGCSYGYFLEVAKEFGWDAVGLEPNASIYQYLRKRFSKSQVYNFTLERGRFRDEFDLVTYWDVLEHIGDPKRELALVHRALRKDGYLLVHCPNKGSLGALISGPKWGWWSPPDHLYHFTPESLRRLIERSGFRVVFLKTSNTEEEIVRGIFNLLSPKKIPRIAGWLNLLHDLTQRVLRPLLAPLLILEGRLGKAGLITILAQRRESSE</sequence>